<keyword evidence="6" id="KW-1133">Transmembrane helix</keyword>
<dbReference type="GO" id="GO:0042742">
    <property type="term" value="P:defense response to bacterium"/>
    <property type="evidence" value="ECO:0007669"/>
    <property type="project" value="TreeGrafter"/>
</dbReference>
<dbReference type="GO" id="GO:0070269">
    <property type="term" value="P:pyroptotic inflammatory response"/>
    <property type="evidence" value="ECO:0007669"/>
    <property type="project" value="TreeGrafter"/>
</dbReference>
<comment type="subcellular location">
    <subcellularLocation>
        <location evidence="2">Cytoplasm</location>
        <location evidence="2">Cytosol</location>
    </subcellularLocation>
    <subcellularLocation>
        <location evidence="1">Endomembrane system</location>
    </subcellularLocation>
</comment>
<reference evidence="8 9" key="1">
    <citation type="journal article" date="2020" name="Mol. Biol. Evol.">
        <title>Interspecific Gene Flow and the Evolution of Specialization in Black and White Rhinoceros.</title>
        <authorList>
            <person name="Moodley Y."/>
            <person name="Westbury M.V."/>
            <person name="Russo I.M."/>
            <person name="Gopalakrishnan S."/>
            <person name="Rakotoarivelo A."/>
            <person name="Olsen R.A."/>
            <person name="Prost S."/>
            <person name="Tunstall T."/>
            <person name="Ryder O.A."/>
            <person name="Dalen L."/>
            <person name="Bruford M.W."/>
        </authorList>
    </citation>
    <scope>NUCLEOTIDE SEQUENCE [LARGE SCALE GENOMIC DNA]</scope>
    <source>
        <strain evidence="8">SBR-YM</strain>
        <tissue evidence="8">Skin</tissue>
    </source>
</reference>
<gene>
    <name evidence="8" type="ORF">HPG69_011751</name>
</gene>
<evidence type="ECO:0000256" key="6">
    <source>
        <dbReference type="SAM" id="Phobius"/>
    </source>
</evidence>
<comment type="subunit">
    <text evidence="5">Homooligomer; homooligomeric ring-shaped pore complex containing 27-28 subunits when inserted in the membrane.</text>
</comment>
<dbReference type="Pfam" id="PF04598">
    <property type="entry name" value="Gasdermin"/>
    <property type="match status" value="1"/>
</dbReference>
<feature type="transmembrane region" description="Helical" evidence="6">
    <location>
        <begin position="198"/>
        <end position="219"/>
    </location>
</feature>
<protein>
    <recommendedName>
        <fullName evidence="7">Gasdermin pore forming domain-containing protein</fullName>
    </recommendedName>
</protein>
<keyword evidence="4 6" id="KW-0472">Membrane</keyword>
<accession>A0A7J7EIP1</accession>
<sequence>MPSMFERTSKNMVKEIGDKEPRPVKDFLSATKMHQFSLFLKKKTRSKFWEQPEVLADISLMHILEPSSSVPETTVAGPFLFHDTLVQKQKAGVSVNAGVRVSLLGEATESSEDSLQYQIVTMPFQTWTDLQQRKALDPEPPFLKQCWKAGVNLYVVTETVELLNSPVLCDTSSVILSGKFSIPWNTLVKLWDGNTKSIVSLALLPIGVWILISICFQMSEGLGSLFLTSHVPVNLDS</sequence>
<organism evidence="8 9">
    <name type="scientific">Diceros bicornis minor</name>
    <name type="common">South-central black rhinoceros</name>
    <dbReference type="NCBI Taxonomy" id="77932"/>
    <lineage>
        <taxon>Eukaryota</taxon>
        <taxon>Metazoa</taxon>
        <taxon>Chordata</taxon>
        <taxon>Craniata</taxon>
        <taxon>Vertebrata</taxon>
        <taxon>Euteleostomi</taxon>
        <taxon>Mammalia</taxon>
        <taxon>Eutheria</taxon>
        <taxon>Laurasiatheria</taxon>
        <taxon>Perissodactyla</taxon>
        <taxon>Rhinocerotidae</taxon>
        <taxon>Diceros</taxon>
    </lineage>
</organism>
<feature type="domain" description="Gasdermin pore forming" evidence="7">
    <location>
        <begin position="4"/>
        <end position="189"/>
    </location>
</feature>
<dbReference type="GO" id="GO:0012505">
    <property type="term" value="C:endomembrane system"/>
    <property type="evidence" value="ECO:0007669"/>
    <property type="project" value="UniProtKB-SubCell"/>
</dbReference>
<comment type="similarity">
    <text evidence="3">Belongs to the gasdermin family.</text>
</comment>
<evidence type="ECO:0000256" key="1">
    <source>
        <dbReference type="ARBA" id="ARBA00004308"/>
    </source>
</evidence>
<evidence type="ECO:0000256" key="5">
    <source>
        <dbReference type="ARBA" id="ARBA00038764"/>
    </source>
</evidence>
<dbReference type="EMBL" id="JACDTQ010002883">
    <property type="protein sequence ID" value="KAF5915286.1"/>
    <property type="molecule type" value="Genomic_DNA"/>
</dbReference>
<proteinExistence type="inferred from homology"/>
<dbReference type="GO" id="GO:0070273">
    <property type="term" value="F:phosphatidylinositol-4-phosphate binding"/>
    <property type="evidence" value="ECO:0007669"/>
    <property type="project" value="TreeGrafter"/>
</dbReference>
<dbReference type="PANTHER" id="PTHR16399">
    <property type="entry name" value="GASDERMIN"/>
    <property type="match status" value="1"/>
</dbReference>
<comment type="caution">
    <text evidence="8">The sequence shown here is derived from an EMBL/GenBank/DDBJ whole genome shotgun (WGS) entry which is preliminary data.</text>
</comment>
<evidence type="ECO:0000256" key="3">
    <source>
        <dbReference type="ARBA" id="ARBA00009279"/>
    </source>
</evidence>
<evidence type="ECO:0000259" key="7">
    <source>
        <dbReference type="Pfam" id="PF04598"/>
    </source>
</evidence>
<dbReference type="InterPro" id="IPR007677">
    <property type="entry name" value="Gasdermin"/>
</dbReference>
<dbReference type="PANTHER" id="PTHR16399:SF21">
    <property type="entry name" value="GASDERMIN-C"/>
    <property type="match status" value="1"/>
</dbReference>
<dbReference type="AlphaFoldDB" id="A0A7J7EIP1"/>
<dbReference type="Proteomes" id="UP000551758">
    <property type="component" value="Unassembled WGS sequence"/>
</dbReference>
<keyword evidence="6" id="KW-0812">Transmembrane</keyword>
<evidence type="ECO:0000313" key="8">
    <source>
        <dbReference type="EMBL" id="KAF5915286.1"/>
    </source>
</evidence>
<dbReference type="GO" id="GO:0005546">
    <property type="term" value="F:phosphatidylinositol-4,5-bisphosphate binding"/>
    <property type="evidence" value="ECO:0007669"/>
    <property type="project" value="TreeGrafter"/>
</dbReference>
<dbReference type="GO" id="GO:0001786">
    <property type="term" value="F:phosphatidylserine binding"/>
    <property type="evidence" value="ECO:0007669"/>
    <property type="project" value="TreeGrafter"/>
</dbReference>
<name>A0A7J7EIP1_DICBM</name>
<dbReference type="GO" id="GO:0005829">
    <property type="term" value="C:cytosol"/>
    <property type="evidence" value="ECO:0007669"/>
    <property type="project" value="UniProtKB-SubCell"/>
</dbReference>
<keyword evidence="9" id="KW-1185">Reference proteome</keyword>
<evidence type="ECO:0000256" key="4">
    <source>
        <dbReference type="ARBA" id="ARBA00023136"/>
    </source>
</evidence>
<evidence type="ECO:0000313" key="9">
    <source>
        <dbReference type="Proteomes" id="UP000551758"/>
    </source>
</evidence>
<dbReference type="InterPro" id="IPR040460">
    <property type="entry name" value="Gasdermin_pore"/>
</dbReference>
<evidence type="ECO:0000256" key="2">
    <source>
        <dbReference type="ARBA" id="ARBA00004514"/>
    </source>
</evidence>